<dbReference type="EMBL" id="SMOL01000231">
    <property type="protein sequence ID" value="KAB2623022.1"/>
    <property type="molecule type" value="Genomic_DNA"/>
</dbReference>
<evidence type="ECO:0000256" key="1">
    <source>
        <dbReference type="SAM" id="MobiDB-lite"/>
    </source>
</evidence>
<reference evidence="2 3" key="3">
    <citation type="submission" date="2019-11" db="EMBL/GenBank/DDBJ databases">
        <title>A de novo genome assembly of a pear dwarfing rootstock.</title>
        <authorList>
            <person name="Wang F."/>
            <person name="Wang J."/>
            <person name="Li S."/>
            <person name="Zhang Y."/>
            <person name="Fang M."/>
            <person name="Ma L."/>
            <person name="Zhao Y."/>
            <person name="Jiang S."/>
        </authorList>
    </citation>
    <scope>NUCLEOTIDE SEQUENCE [LARGE SCALE GENOMIC DNA]</scope>
    <source>
        <strain evidence="2">S2</strain>
        <tissue evidence="2">Leaf</tissue>
    </source>
</reference>
<keyword evidence="2" id="KW-0418">Kinase</keyword>
<reference evidence="3" key="2">
    <citation type="submission" date="2019-10" db="EMBL/GenBank/DDBJ databases">
        <title>A de novo genome assembly of a pear dwarfing rootstock.</title>
        <authorList>
            <person name="Wang F."/>
            <person name="Wang J."/>
            <person name="Li S."/>
            <person name="Zhang Y."/>
            <person name="Fang M."/>
            <person name="Ma L."/>
            <person name="Zhao Y."/>
            <person name="Jiang S."/>
        </authorList>
    </citation>
    <scope>NUCLEOTIDE SEQUENCE [LARGE SCALE GENOMIC DNA]</scope>
</reference>
<sequence length="129" mass="14338">MREWSPITAAVTISTPDASTSSRAFASSTSSTSAAPATSSPHPTPPSPAGCLRLQLVSRKWIALRPLHHQNDLAELAFDRRVRQKRLHLRGVPVLVWCCDLVGERTQRRRSKVFAKGGRQATQRRRSRS</sequence>
<protein>
    <submittedName>
        <fullName evidence="2">LRR receptor-like serine/threonine-protein kinase RKF3</fullName>
    </submittedName>
</protein>
<feature type="compositionally biased region" description="Low complexity" evidence="1">
    <location>
        <begin position="18"/>
        <end position="41"/>
    </location>
</feature>
<gene>
    <name evidence="2" type="ORF">D8674_025204</name>
</gene>
<dbReference type="AlphaFoldDB" id="A0A5N5HA63"/>
<evidence type="ECO:0000313" key="2">
    <source>
        <dbReference type="EMBL" id="KAB2623022.1"/>
    </source>
</evidence>
<keyword evidence="2" id="KW-0675">Receptor</keyword>
<evidence type="ECO:0000313" key="3">
    <source>
        <dbReference type="Proteomes" id="UP000327157"/>
    </source>
</evidence>
<reference evidence="2 3" key="1">
    <citation type="submission" date="2019-09" db="EMBL/GenBank/DDBJ databases">
        <authorList>
            <person name="Ou C."/>
        </authorList>
    </citation>
    <scope>NUCLEOTIDE SEQUENCE [LARGE SCALE GENOMIC DNA]</scope>
    <source>
        <strain evidence="2">S2</strain>
        <tissue evidence="2">Leaf</tissue>
    </source>
</reference>
<name>A0A5N5HA63_9ROSA</name>
<feature type="region of interest" description="Disordered" evidence="1">
    <location>
        <begin position="15"/>
        <end position="50"/>
    </location>
</feature>
<keyword evidence="3" id="KW-1185">Reference proteome</keyword>
<comment type="caution">
    <text evidence="2">The sequence shown here is derived from an EMBL/GenBank/DDBJ whole genome shotgun (WGS) entry which is preliminary data.</text>
</comment>
<organism evidence="2 3">
    <name type="scientific">Pyrus ussuriensis x Pyrus communis</name>
    <dbReference type="NCBI Taxonomy" id="2448454"/>
    <lineage>
        <taxon>Eukaryota</taxon>
        <taxon>Viridiplantae</taxon>
        <taxon>Streptophyta</taxon>
        <taxon>Embryophyta</taxon>
        <taxon>Tracheophyta</taxon>
        <taxon>Spermatophyta</taxon>
        <taxon>Magnoliopsida</taxon>
        <taxon>eudicotyledons</taxon>
        <taxon>Gunneridae</taxon>
        <taxon>Pentapetalae</taxon>
        <taxon>rosids</taxon>
        <taxon>fabids</taxon>
        <taxon>Rosales</taxon>
        <taxon>Rosaceae</taxon>
        <taxon>Amygdaloideae</taxon>
        <taxon>Maleae</taxon>
        <taxon>Pyrus</taxon>
    </lineage>
</organism>
<accession>A0A5N5HA63</accession>
<keyword evidence="2" id="KW-0808">Transferase</keyword>
<proteinExistence type="predicted"/>
<dbReference type="GO" id="GO:0016301">
    <property type="term" value="F:kinase activity"/>
    <property type="evidence" value="ECO:0007669"/>
    <property type="project" value="UniProtKB-KW"/>
</dbReference>
<dbReference type="Proteomes" id="UP000327157">
    <property type="component" value="Chromosome 4"/>
</dbReference>